<feature type="domain" description="3-deoxy-D-manno-octulosonic-acid transferase N-terminal" evidence="15">
    <location>
        <begin position="40"/>
        <end position="220"/>
    </location>
</feature>
<reference evidence="17" key="1">
    <citation type="submission" date="2017-08" db="EMBL/GenBank/DDBJ databases">
        <title>A dynamic microbial community with high functional redundancy inhabits the cold, oxic subseafloor aquifer.</title>
        <authorList>
            <person name="Tully B.J."/>
            <person name="Wheat C.G."/>
            <person name="Glazer B.T."/>
            <person name="Huber J.A."/>
        </authorList>
    </citation>
    <scope>NUCLEOTIDE SEQUENCE [LARGE SCALE GENOMIC DNA]</scope>
</reference>
<dbReference type="GO" id="GO:0009245">
    <property type="term" value="P:lipid A biosynthetic process"/>
    <property type="evidence" value="ECO:0007669"/>
    <property type="project" value="TreeGrafter"/>
</dbReference>
<comment type="similarity">
    <text evidence="3">Belongs to the glycosyltransferase group 1 family. Glycosyltransferase 30 subfamily.</text>
</comment>
<keyword evidence="13" id="KW-1133">Transmembrane helix</keyword>
<evidence type="ECO:0000256" key="2">
    <source>
        <dbReference type="ARBA" id="ARBA00004713"/>
    </source>
</evidence>
<dbReference type="EC" id="2.4.99.12" evidence="4 13"/>
<keyword evidence="7 13" id="KW-0808">Transferase</keyword>
<feature type="site" description="Transition state stabilizer" evidence="12">
    <location>
        <position position="140"/>
    </location>
</feature>
<comment type="subcellular location">
    <subcellularLocation>
        <location evidence="1">Cell inner membrane</location>
        <topology evidence="1">Single-pass membrane protein</topology>
        <orientation evidence="1">Cytoplasmic side</orientation>
    </subcellularLocation>
    <subcellularLocation>
        <location evidence="13">Cell membrane</location>
    </subcellularLocation>
</comment>
<evidence type="ECO:0000259" key="14">
    <source>
        <dbReference type="Pfam" id="PF00534"/>
    </source>
</evidence>
<protein>
    <recommendedName>
        <fullName evidence="5 13">3-deoxy-D-manno-octulosonic acid transferase</fullName>
        <shortName evidence="13">Kdo transferase</shortName>
        <ecNumber evidence="4 13">2.4.99.12</ecNumber>
    </recommendedName>
    <alternativeName>
        <fullName evidence="9 13">Lipid IV(A) 3-deoxy-D-manno-octulosonic acid transferase</fullName>
    </alternativeName>
</protein>
<dbReference type="EMBL" id="NVQR01000025">
    <property type="protein sequence ID" value="PCH63148.1"/>
    <property type="molecule type" value="Genomic_DNA"/>
</dbReference>
<dbReference type="FunFam" id="3.40.50.2000:FF:000032">
    <property type="entry name" value="3-deoxy-D-manno-octulosonic acid transferase"/>
    <property type="match status" value="1"/>
</dbReference>
<dbReference type="SUPFAM" id="SSF53756">
    <property type="entry name" value="UDP-Glycosyltransferase/glycogen phosphorylase"/>
    <property type="match status" value="1"/>
</dbReference>
<dbReference type="Gene3D" id="3.40.50.2000">
    <property type="entry name" value="Glycogen Phosphorylase B"/>
    <property type="match status" value="1"/>
</dbReference>
<evidence type="ECO:0000256" key="4">
    <source>
        <dbReference type="ARBA" id="ARBA00012621"/>
    </source>
</evidence>
<dbReference type="UniPathway" id="UPA00958"/>
<accession>A0A2A4MTG6</accession>
<dbReference type="InterPro" id="IPR007507">
    <property type="entry name" value="Glycos_transf_N"/>
</dbReference>
<evidence type="ECO:0000256" key="13">
    <source>
        <dbReference type="RuleBase" id="RU365103"/>
    </source>
</evidence>
<dbReference type="InterPro" id="IPR038107">
    <property type="entry name" value="Glycos_transf_N_sf"/>
</dbReference>
<evidence type="ECO:0000256" key="7">
    <source>
        <dbReference type="ARBA" id="ARBA00022679"/>
    </source>
</evidence>
<dbReference type="InterPro" id="IPR039901">
    <property type="entry name" value="Kdotransferase"/>
</dbReference>
<evidence type="ECO:0000256" key="8">
    <source>
        <dbReference type="ARBA" id="ARBA00022968"/>
    </source>
</evidence>
<dbReference type="Proteomes" id="UP000218172">
    <property type="component" value="Unassembled WGS sequence"/>
</dbReference>
<comment type="pathway">
    <text evidence="2 13">Bacterial outer membrane biogenesis; LPS core biosynthesis.</text>
</comment>
<evidence type="ECO:0000313" key="17">
    <source>
        <dbReference type="Proteomes" id="UP000218172"/>
    </source>
</evidence>
<dbReference type="Gene3D" id="3.40.50.11720">
    <property type="entry name" value="3-Deoxy-D-manno-octulosonic-acid transferase, N-terminal domain"/>
    <property type="match status" value="1"/>
</dbReference>
<evidence type="ECO:0000256" key="3">
    <source>
        <dbReference type="ARBA" id="ARBA00006380"/>
    </source>
</evidence>
<dbReference type="GO" id="GO:0043842">
    <property type="term" value="F:Kdo transferase activity"/>
    <property type="evidence" value="ECO:0007669"/>
    <property type="project" value="UniProtKB-EC"/>
</dbReference>
<feature type="domain" description="Glycosyl transferase family 1" evidence="14">
    <location>
        <begin position="260"/>
        <end position="414"/>
    </location>
</feature>
<sequence>MAKRNLMNRGLYTLLIILAMPIIVLRLLLRSIKSPAYRHRIGERFARFSVPESFIKEQGSVWIHCVSVGETMAAVPLVKALQEKHPSMAIVITTMTPTGSQRVIQQFGESVFHVYMPYDLPLLIRSFIKALKPKLLIIMETELWPNTIHVSHQLGVKILIANARLSQRSAHGYSRVAKLSGAMLANIDYFAVQAQADGDRFTSLGAKPGRVVVTGSLKFHRAEVLDSGVEQESTAKFFINLSQQQRPMIIAASTRDGEEEKILTAFKHCLQQLPDLVLVLVPRHPQRFDSVAKLCAQQGFSLMRRSSEQLLQDSTQILLGDSMGEMTQYYGLAKLAFVGGSLVDTGCQNVLEPAALGMPILVGPSQYNFENICRQLEHCGALQTVDDEEALGIAIVAILGDGQLTESMAKAGRQVVADNQQALPRHMEIIESLL</sequence>
<proteinExistence type="inferred from homology"/>
<evidence type="ECO:0000313" key="16">
    <source>
        <dbReference type="EMBL" id="PCH63148.1"/>
    </source>
</evidence>
<evidence type="ECO:0000256" key="11">
    <source>
        <dbReference type="PIRSR" id="PIRSR639901-1"/>
    </source>
</evidence>
<dbReference type="GO" id="GO:0009244">
    <property type="term" value="P:lipopolysaccharide core region biosynthetic process"/>
    <property type="evidence" value="ECO:0007669"/>
    <property type="project" value="UniProtKB-UniRule"/>
</dbReference>
<keyword evidence="13" id="KW-0472">Membrane</keyword>
<evidence type="ECO:0000256" key="9">
    <source>
        <dbReference type="ARBA" id="ARBA00031445"/>
    </source>
</evidence>
<comment type="caution">
    <text evidence="16">The sequence shown here is derived from an EMBL/GenBank/DDBJ whole genome shotgun (WGS) entry which is preliminary data.</text>
</comment>
<dbReference type="GO" id="GO:0005886">
    <property type="term" value="C:plasma membrane"/>
    <property type="evidence" value="ECO:0007669"/>
    <property type="project" value="UniProtKB-SubCell"/>
</dbReference>
<dbReference type="InterPro" id="IPR001296">
    <property type="entry name" value="Glyco_trans_1"/>
</dbReference>
<evidence type="ECO:0000259" key="15">
    <source>
        <dbReference type="Pfam" id="PF04413"/>
    </source>
</evidence>
<evidence type="ECO:0000256" key="1">
    <source>
        <dbReference type="ARBA" id="ARBA00004388"/>
    </source>
</evidence>
<dbReference type="PANTHER" id="PTHR42755">
    <property type="entry name" value="3-DEOXY-MANNO-OCTULOSONATE CYTIDYLYLTRANSFERASE"/>
    <property type="match status" value="1"/>
</dbReference>
<dbReference type="AlphaFoldDB" id="A0A2A4MTG6"/>
<evidence type="ECO:0000256" key="12">
    <source>
        <dbReference type="PIRSR" id="PIRSR639901-2"/>
    </source>
</evidence>
<feature type="site" description="Transition state stabilizer" evidence="12">
    <location>
        <position position="218"/>
    </location>
</feature>
<dbReference type="FunFam" id="3.40.50.11720:FF:000001">
    <property type="entry name" value="3-deoxy-D-manno-octulosonic acid transferase"/>
    <property type="match status" value="1"/>
</dbReference>
<dbReference type="NCBIfam" id="NF004388">
    <property type="entry name" value="PRK05749.1-4"/>
    <property type="match status" value="1"/>
</dbReference>
<dbReference type="Pfam" id="PF04413">
    <property type="entry name" value="Glycos_transf_N"/>
    <property type="match status" value="1"/>
</dbReference>
<keyword evidence="13" id="KW-1003">Cell membrane</keyword>
<keyword evidence="13" id="KW-0448">Lipopolysaccharide biosynthesis</keyword>
<feature type="active site" description="Proton acceptor" evidence="11">
    <location>
        <position position="70"/>
    </location>
</feature>
<evidence type="ECO:0000256" key="5">
    <source>
        <dbReference type="ARBA" id="ARBA00019077"/>
    </source>
</evidence>
<comment type="catalytic activity">
    <reaction evidence="10 13">
        <text>lipid IVA (E. coli) + CMP-3-deoxy-beta-D-manno-octulosonate = alpha-Kdo-(2-&gt;6)-lipid IVA (E. coli) + CMP + H(+)</text>
        <dbReference type="Rhea" id="RHEA:28066"/>
        <dbReference type="ChEBI" id="CHEBI:15378"/>
        <dbReference type="ChEBI" id="CHEBI:58603"/>
        <dbReference type="ChEBI" id="CHEBI:60364"/>
        <dbReference type="ChEBI" id="CHEBI:60377"/>
        <dbReference type="ChEBI" id="CHEBI:85987"/>
        <dbReference type="EC" id="2.4.99.12"/>
    </reaction>
</comment>
<feature type="transmembrane region" description="Helical" evidence="13">
    <location>
        <begin position="12"/>
        <end position="29"/>
    </location>
</feature>
<dbReference type="Pfam" id="PF00534">
    <property type="entry name" value="Glycos_transf_1"/>
    <property type="match status" value="1"/>
</dbReference>
<dbReference type="PANTHER" id="PTHR42755:SF1">
    <property type="entry name" value="3-DEOXY-D-MANNO-OCTULOSONIC ACID TRANSFERASE, MITOCHONDRIAL-RELATED"/>
    <property type="match status" value="1"/>
</dbReference>
<keyword evidence="6" id="KW-0997">Cell inner membrane</keyword>
<keyword evidence="13" id="KW-0812">Transmembrane</keyword>
<keyword evidence="8" id="KW-0735">Signal-anchor</keyword>
<name>A0A2A4MTG6_9GAMM</name>
<gene>
    <name evidence="16" type="ORF">COC19_01575</name>
</gene>
<evidence type="ECO:0000256" key="10">
    <source>
        <dbReference type="ARBA" id="ARBA00049183"/>
    </source>
</evidence>
<organism evidence="16 17">
    <name type="scientific">SAR86 cluster bacterium</name>
    <dbReference type="NCBI Taxonomy" id="2030880"/>
    <lineage>
        <taxon>Bacteria</taxon>
        <taxon>Pseudomonadati</taxon>
        <taxon>Pseudomonadota</taxon>
        <taxon>Gammaproteobacteria</taxon>
        <taxon>SAR86 cluster</taxon>
    </lineage>
</organism>
<comment type="function">
    <text evidence="13">Involved in lipopolysaccharide (LPS) biosynthesis. Catalyzes the transfer of 3-deoxy-D-manno-octulosonate (Kdo) residue(s) from CMP-Kdo to lipid IV(A), the tetraacyldisaccharide-1,4'-bisphosphate precursor of lipid A.</text>
</comment>
<evidence type="ECO:0000256" key="6">
    <source>
        <dbReference type="ARBA" id="ARBA00022519"/>
    </source>
</evidence>